<accession>A0A1M5XE49</accession>
<dbReference type="PROSITE" id="PS51371">
    <property type="entry name" value="CBS"/>
    <property type="match status" value="2"/>
</dbReference>
<sequence length="207" mass="23071">MFAVYNDRGYSFRSTLEEVYRVEGITPTKRVKPLLSDDQGESADTGQQSPLTNEAVNAYKKMIQSRHEEAIYHAYQIMKRPVFTVGENISISDCYEMLTSKGIKQLPVINDENKPVGLITRESLLKVLLVDNETVRSPESGSIAPLVSRPLISADPVSDIRRVAQVMYECELNCIPVTNAADVIIGIITRTDIVYAVSTYPAITLWA</sequence>
<evidence type="ECO:0000256" key="1">
    <source>
        <dbReference type="ARBA" id="ARBA00023122"/>
    </source>
</evidence>
<feature type="domain" description="CBS" evidence="3">
    <location>
        <begin position="78"/>
        <end position="135"/>
    </location>
</feature>
<name>A0A1M5XE49_9BACT</name>
<feature type="domain" description="CBS" evidence="3">
    <location>
        <begin position="147"/>
        <end position="205"/>
    </location>
</feature>
<proteinExistence type="predicted"/>
<evidence type="ECO:0000313" key="5">
    <source>
        <dbReference type="Proteomes" id="UP000184139"/>
    </source>
</evidence>
<evidence type="ECO:0000256" key="2">
    <source>
        <dbReference type="PROSITE-ProRule" id="PRU00703"/>
    </source>
</evidence>
<keyword evidence="1 2" id="KW-0129">CBS domain</keyword>
<dbReference type="OrthoDB" id="9811720at2"/>
<dbReference type="Gene3D" id="3.10.580.10">
    <property type="entry name" value="CBS-domain"/>
    <property type="match status" value="2"/>
</dbReference>
<dbReference type="InterPro" id="IPR000644">
    <property type="entry name" value="CBS_dom"/>
</dbReference>
<dbReference type="SMART" id="SM00116">
    <property type="entry name" value="CBS"/>
    <property type="match status" value="2"/>
</dbReference>
<protein>
    <submittedName>
        <fullName evidence="4">CBS domain-containing protein</fullName>
    </submittedName>
</protein>
<reference evidence="4 5" key="1">
    <citation type="submission" date="2016-11" db="EMBL/GenBank/DDBJ databases">
        <authorList>
            <person name="Jaros S."/>
            <person name="Januszkiewicz K."/>
            <person name="Wedrychowicz H."/>
        </authorList>
    </citation>
    <scope>NUCLEOTIDE SEQUENCE [LARGE SCALE GENOMIC DNA]</scope>
    <source>
        <strain evidence="4 5">DSM 9705</strain>
    </source>
</reference>
<dbReference type="InterPro" id="IPR046342">
    <property type="entry name" value="CBS_dom_sf"/>
</dbReference>
<keyword evidence="5" id="KW-1185">Reference proteome</keyword>
<dbReference type="Pfam" id="PF00571">
    <property type="entry name" value="CBS"/>
    <property type="match status" value="2"/>
</dbReference>
<gene>
    <name evidence="4" type="ORF">SAMN02745124_02981</name>
</gene>
<dbReference type="PANTHER" id="PTHR43080:SF29">
    <property type="entry name" value="OS02G0818000 PROTEIN"/>
    <property type="match status" value="1"/>
</dbReference>
<dbReference type="CDD" id="cd02205">
    <property type="entry name" value="CBS_pair_SF"/>
    <property type="match status" value="1"/>
</dbReference>
<dbReference type="RefSeq" id="WP_143166032.1">
    <property type="nucleotide sequence ID" value="NZ_FQXS01000019.1"/>
</dbReference>
<organism evidence="4 5">
    <name type="scientific">Desulfofustis glycolicus DSM 9705</name>
    <dbReference type="NCBI Taxonomy" id="1121409"/>
    <lineage>
        <taxon>Bacteria</taxon>
        <taxon>Pseudomonadati</taxon>
        <taxon>Thermodesulfobacteriota</taxon>
        <taxon>Desulfobulbia</taxon>
        <taxon>Desulfobulbales</taxon>
        <taxon>Desulfocapsaceae</taxon>
        <taxon>Desulfofustis</taxon>
    </lineage>
</organism>
<dbReference type="Proteomes" id="UP000184139">
    <property type="component" value="Unassembled WGS sequence"/>
</dbReference>
<dbReference type="AlphaFoldDB" id="A0A1M5XE49"/>
<dbReference type="STRING" id="1121409.SAMN02745124_02981"/>
<dbReference type="EMBL" id="FQXS01000019">
    <property type="protein sequence ID" value="SHH97818.1"/>
    <property type="molecule type" value="Genomic_DNA"/>
</dbReference>
<evidence type="ECO:0000313" key="4">
    <source>
        <dbReference type="EMBL" id="SHH97818.1"/>
    </source>
</evidence>
<dbReference type="SUPFAM" id="SSF54631">
    <property type="entry name" value="CBS-domain pair"/>
    <property type="match status" value="1"/>
</dbReference>
<evidence type="ECO:0000259" key="3">
    <source>
        <dbReference type="PROSITE" id="PS51371"/>
    </source>
</evidence>
<dbReference type="PANTHER" id="PTHR43080">
    <property type="entry name" value="CBS DOMAIN-CONTAINING PROTEIN CBSX3, MITOCHONDRIAL"/>
    <property type="match status" value="1"/>
</dbReference>
<dbReference type="InterPro" id="IPR051257">
    <property type="entry name" value="Diverse_CBS-Domain"/>
</dbReference>